<reference evidence="2" key="1">
    <citation type="submission" date="2014-11" db="EMBL/GenBank/DDBJ databases">
        <authorList>
            <person name="Otto D Thomas"/>
            <person name="Naeem Raeece"/>
        </authorList>
    </citation>
    <scope>NUCLEOTIDE SEQUENCE</scope>
</reference>
<dbReference type="VEuPathDB" id="CryptoDB:Cvel_16524"/>
<sequence>MGYMNCTAKVLLDIEPVSNENQTCVFGKKFMVQPGPNAVPRLKNKIWSWSGDTYKVVNLHDPDRPIFNVKSKALSWTDKRIVFDFNGFGVDLVPIFMMKEKVMQWGDKQTISSLKKNDQGKLVEDQVIFKVASNCGNTKHVEIDAPGVDMALVLSLVLAYEKIEQSYD</sequence>
<name>A0A0G4FDV4_9ALVE</name>
<protein>
    <recommendedName>
        <fullName evidence="3">Tubby C-terminal domain-containing protein</fullName>
    </recommendedName>
</protein>
<gene>
    <name evidence="2" type="ORF">Cvel_16524</name>
</gene>
<accession>A0A0G4FDV4</accession>
<dbReference type="Pfam" id="PF04525">
    <property type="entry name" value="LOR"/>
    <property type="match status" value="1"/>
</dbReference>
<evidence type="ECO:0000256" key="1">
    <source>
        <dbReference type="ARBA" id="ARBA00005437"/>
    </source>
</evidence>
<dbReference type="InterPro" id="IPR007612">
    <property type="entry name" value="LOR"/>
</dbReference>
<dbReference type="InterPro" id="IPR038595">
    <property type="entry name" value="LOR_sf"/>
</dbReference>
<evidence type="ECO:0000313" key="2">
    <source>
        <dbReference type="EMBL" id="CEM11377.1"/>
    </source>
</evidence>
<organism evidence="2">
    <name type="scientific">Chromera velia CCMP2878</name>
    <dbReference type="NCBI Taxonomy" id="1169474"/>
    <lineage>
        <taxon>Eukaryota</taxon>
        <taxon>Sar</taxon>
        <taxon>Alveolata</taxon>
        <taxon>Colpodellida</taxon>
        <taxon>Chromeraceae</taxon>
        <taxon>Chromera</taxon>
    </lineage>
</organism>
<dbReference type="InterPro" id="IPR025659">
    <property type="entry name" value="Tubby-like_C"/>
</dbReference>
<dbReference type="EMBL" id="CDMZ01000304">
    <property type="protein sequence ID" value="CEM11377.1"/>
    <property type="molecule type" value="Genomic_DNA"/>
</dbReference>
<comment type="similarity">
    <text evidence="1">Belongs to the LOR family.</text>
</comment>
<proteinExistence type="inferred from homology"/>
<dbReference type="SUPFAM" id="SSF54518">
    <property type="entry name" value="Tubby C-terminal domain-like"/>
    <property type="match status" value="1"/>
</dbReference>
<dbReference type="AlphaFoldDB" id="A0A0G4FDV4"/>
<evidence type="ECO:0008006" key="3">
    <source>
        <dbReference type="Google" id="ProtNLM"/>
    </source>
</evidence>
<dbReference type="Gene3D" id="2.40.160.200">
    <property type="entry name" value="LURP1-related"/>
    <property type="match status" value="1"/>
</dbReference>